<sequence>MADAEEAKRRLYQNAGWDYTPPPPPVPPGFHRFALIHEQFEGGGFQHERYASLRADPPAGCVPTDWNCFALECEGPGATLLAAVTDTVAEIRREHGLMMNSLGI</sequence>
<evidence type="ECO:0000313" key="2">
    <source>
        <dbReference type="Proteomes" id="UP001550603"/>
    </source>
</evidence>
<reference evidence="1 2" key="1">
    <citation type="submission" date="2024-06" db="EMBL/GenBank/DDBJ databases">
        <title>The Natural Products Discovery Center: Release of the First 8490 Sequenced Strains for Exploring Actinobacteria Biosynthetic Diversity.</title>
        <authorList>
            <person name="Kalkreuter E."/>
            <person name="Kautsar S.A."/>
            <person name="Yang D."/>
            <person name="Bader C.D."/>
            <person name="Teijaro C.N."/>
            <person name="Fluegel L."/>
            <person name="Davis C.M."/>
            <person name="Simpson J.R."/>
            <person name="Lauterbach L."/>
            <person name="Steele A.D."/>
            <person name="Gui C."/>
            <person name="Meng S."/>
            <person name="Li G."/>
            <person name="Viehrig K."/>
            <person name="Ye F."/>
            <person name="Su P."/>
            <person name="Kiefer A.F."/>
            <person name="Nichols A."/>
            <person name="Cepeda A.J."/>
            <person name="Yan W."/>
            <person name="Fan B."/>
            <person name="Jiang Y."/>
            <person name="Adhikari A."/>
            <person name="Zheng C.-J."/>
            <person name="Schuster L."/>
            <person name="Cowan T.M."/>
            <person name="Smanski M.J."/>
            <person name="Chevrette M.G."/>
            <person name="De Carvalho L.P.S."/>
            <person name="Shen B."/>
        </authorList>
    </citation>
    <scope>NUCLEOTIDE SEQUENCE [LARGE SCALE GENOMIC DNA]</scope>
    <source>
        <strain evidence="1 2">NPDC019583</strain>
    </source>
</reference>
<dbReference type="RefSeq" id="WP_359790315.1">
    <property type="nucleotide sequence ID" value="NZ_JBEYBN010000030.1"/>
</dbReference>
<organism evidence="1 2">
    <name type="scientific">Streptomyces olindensis</name>
    <dbReference type="NCBI Taxonomy" id="358823"/>
    <lineage>
        <taxon>Bacteria</taxon>
        <taxon>Bacillati</taxon>
        <taxon>Actinomycetota</taxon>
        <taxon>Actinomycetes</taxon>
        <taxon>Kitasatosporales</taxon>
        <taxon>Streptomycetaceae</taxon>
        <taxon>Streptomyces</taxon>
    </lineage>
</organism>
<evidence type="ECO:0000313" key="1">
    <source>
        <dbReference type="EMBL" id="MEU2268944.1"/>
    </source>
</evidence>
<accession>A0ABV2XYB0</accession>
<dbReference type="Proteomes" id="UP001550603">
    <property type="component" value="Unassembled WGS sequence"/>
</dbReference>
<proteinExistence type="predicted"/>
<keyword evidence="2" id="KW-1185">Reference proteome</keyword>
<name>A0ABV2XYB0_9ACTN</name>
<gene>
    <name evidence="1" type="ORF">ABZ568_21535</name>
</gene>
<protein>
    <submittedName>
        <fullName evidence="1">Uncharacterized protein</fullName>
    </submittedName>
</protein>
<dbReference type="EMBL" id="JBEYBN010000030">
    <property type="protein sequence ID" value="MEU2268944.1"/>
    <property type="molecule type" value="Genomic_DNA"/>
</dbReference>
<comment type="caution">
    <text evidence="1">The sequence shown here is derived from an EMBL/GenBank/DDBJ whole genome shotgun (WGS) entry which is preliminary data.</text>
</comment>